<dbReference type="PANTHER" id="PTHR46044:SF12">
    <property type="entry name" value="HYDROLASE"/>
    <property type="match status" value="1"/>
</dbReference>
<dbReference type="SUPFAM" id="SSF56317">
    <property type="entry name" value="Carbon-nitrogen hydrolase"/>
    <property type="match status" value="1"/>
</dbReference>
<dbReference type="InterPro" id="IPR025676">
    <property type="entry name" value="Clr5_dom"/>
</dbReference>
<accession>A0AAN9V0R7</accession>
<feature type="compositionally biased region" description="Low complexity" evidence="2">
    <location>
        <begin position="107"/>
        <end position="121"/>
    </location>
</feature>
<feature type="region of interest" description="Disordered" evidence="2">
    <location>
        <begin position="513"/>
        <end position="539"/>
    </location>
</feature>
<organism evidence="5 6">
    <name type="scientific">Diatrype stigma</name>
    <dbReference type="NCBI Taxonomy" id="117547"/>
    <lineage>
        <taxon>Eukaryota</taxon>
        <taxon>Fungi</taxon>
        <taxon>Dikarya</taxon>
        <taxon>Ascomycota</taxon>
        <taxon>Pezizomycotina</taxon>
        <taxon>Sordariomycetes</taxon>
        <taxon>Xylariomycetidae</taxon>
        <taxon>Xylariales</taxon>
        <taxon>Diatrypaceae</taxon>
        <taxon>Diatrype</taxon>
    </lineage>
</organism>
<evidence type="ECO:0000259" key="4">
    <source>
        <dbReference type="Pfam" id="PF14420"/>
    </source>
</evidence>
<feature type="compositionally biased region" description="Low complexity" evidence="2">
    <location>
        <begin position="627"/>
        <end position="645"/>
    </location>
</feature>
<reference evidence="5 6" key="1">
    <citation type="submission" date="2024-02" db="EMBL/GenBank/DDBJ databases">
        <title>De novo assembly and annotation of 12 fungi associated with fruit tree decline syndrome in Ontario, Canada.</title>
        <authorList>
            <person name="Sulman M."/>
            <person name="Ellouze W."/>
            <person name="Ilyukhin E."/>
        </authorList>
    </citation>
    <scope>NUCLEOTIDE SEQUENCE [LARGE SCALE GENOMIC DNA]</scope>
    <source>
        <strain evidence="5 6">M11/M66-122</strain>
    </source>
</reference>
<dbReference type="AlphaFoldDB" id="A0AAN9V0R7"/>
<keyword evidence="6" id="KW-1185">Reference proteome</keyword>
<dbReference type="InterPro" id="IPR036526">
    <property type="entry name" value="C-N_Hydrolase_sf"/>
</dbReference>
<evidence type="ECO:0000256" key="2">
    <source>
        <dbReference type="SAM" id="MobiDB-lite"/>
    </source>
</evidence>
<feature type="compositionally biased region" description="Low complexity" evidence="2">
    <location>
        <begin position="390"/>
        <end position="402"/>
    </location>
</feature>
<dbReference type="EMBL" id="JAKJXP020000010">
    <property type="protein sequence ID" value="KAK7755860.1"/>
    <property type="molecule type" value="Genomic_DNA"/>
</dbReference>
<feature type="compositionally biased region" description="Polar residues" evidence="2">
    <location>
        <begin position="646"/>
        <end position="661"/>
    </location>
</feature>
<feature type="region of interest" description="Disordered" evidence="2">
    <location>
        <begin position="376"/>
        <end position="406"/>
    </location>
</feature>
<proteinExistence type="inferred from homology"/>
<name>A0AAN9V0R7_9PEZI</name>
<evidence type="ECO:0000259" key="3">
    <source>
        <dbReference type="Pfam" id="PF00795"/>
    </source>
</evidence>
<dbReference type="PANTHER" id="PTHR46044">
    <property type="entry name" value="NITRILASE"/>
    <property type="match status" value="1"/>
</dbReference>
<dbReference type="GO" id="GO:0003824">
    <property type="term" value="F:catalytic activity"/>
    <property type="evidence" value="ECO:0007669"/>
    <property type="project" value="InterPro"/>
</dbReference>
<feature type="region of interest" description="Disordered" evidence="2">
    <location>
        <begin position="99"/>
        <end position="135"/>
    </location>
</feature>
<protein>
    <submittedName>
        <fullName evidence="5">Nitrilase</fullName>
    </submittedName>
</protein>
<dbReference type="InterPro" id="IPR044149">
    <property type="entry name" value="Nitrilases_CHs"/>
</dbReference>
<feature type="domain" description="Clr5" evidence="4">
    <location>
        <begin position="209"/>
        <end position="255"/>
    </location>
</feature>
<comment type="caution">
    <text evidence="5">The sequence shown here is derived from an EMBL/GenBank/DDBJ whole genome shotgun (WGS) entry which is preliminary data.</text>
</comment>
<evidence type="ECO:0000313" key="5">
    <source>
        <dbReference type="EMBL" id="KAK7755860.1"/>
    </source>
</evidence>
<comment type="similarity">
    <text evidence="1">Belongs to the carbon-nitrogen hydrolase superfamily. Nitrilase family.</text>
</comment>
<feature type="region of interest" description="Disordered" evidence="2">
    <location>
        <begin position="621"/>
        <end position="681"/>
    </location>
</feature>
<dbReference type="InterPro" id="IPR003010">
    <property type="entry name" value="C-N_Hydrolase"/>
</dbReference>
<dbReference type="Proteomes" id="UP001320420">
    <property type="component" value="Unassembled WGS sequence"/>
</dbReference>
<feature type="domain" description="CN hydrolase" evidence="3">
    <location>
        <begin position="10"/>
        <end position="184"/>
    </location>
</feature>
<evidence type="ECO:0000313" key="6">
    <source>
        <dbReference type="Proteomes" id="UP001320420"/>
    </source>
</evidence>
<gene>
    <name evidence="5" type="primary">NIT1_1</name>
    <name evidence="5" type="ORF">SLS62_002146</name>
</gene>
<dbReference type="Pfam" id="PF00795">
    <property type="entry name" value="CN_hydrolase"/>
    <property type="match status" value="1"/>
</dbReference>
<sequence>MTNTKIRLATASPGTQTTTKETLAQLHHIAKRAAANRADILLLPEAYIGGYPRGSDFGCKVGARTAEGRDDFLRYFKSAVDLGDTVGDGAGAGNAWVKRQLPGQLRPGATTTGGTVSATPGDGSDNSDDNVRGDGTREELERIARETGVFIVVGLIEKAGGSLYCAVGYVCPTLGFVGKRRKVQPDSTQPDSSATPGLVAVPPKQYATAKDWQSHKHIIEQLYLEEDRTLDQLITIMADRRNMFKKRIRAWGIDKKLKEDDVLEAMFLKAQRDAAGKPSELIIRGRVVGFERIWRYIERKPELRSIKWDRGRGRAAGKKSSGHVICRTPASSPPPMFIRSPPEYCRLEVALNGVRATIRLCVPSAAELNEGKKQPLNNILAGGDSGNARQSAQKQQQQQGCQKKSHSSPRMYQLLDEFTWLQTALDIGRPTAAIFQILNARLDQLVTVMKANSPEFIFHLLEICQFKFAGYAQLDRLLYRHIEELLIAVHGRNHPMAVSWAQIVDAIIASNGSSSSSSSSDGSSGEGAGSSSSSNSDNHHNNSNAYYLTGVLGRITELLRDELAALGEDDMAGFALNNMLRLRFHDGHTFDSLELLYRGWAAARPRPAWWRWGTPPGLICGDDDNSASDSDSNRGSNSDNGTTTNPSRYSDAANSAGSSQDDAYGGDGRSGKGNSEDSENSCSSYWPARIESIMHMIHCEMELAANRPDAAAACLRRVERSPAFHAHLASSPEVQASLAKLQGQVAWQHGERGGGDPGRDSPRCLARAEERLWTAVRIARTLRTRTDIEIDALQTLHDMYSRCVGLGLGGGLDVSAGLERTMRDIIALQRKLGLKDDRLVRMSISSPCRNAATSNLTTNTAATKSGGDGSGCIG</sequence>
<evidence type="ECO:0000256" key="1">
    <source>
        <dbReference type="ARBA" id="ARBA00008129"/>
    </source>
</evidence>
<dbReference type="Gene3D" id="3.60.110.10">
    <property type="entry name" value="Carbon-nitrogen hydrolase"/>
    <property type="match status" value="1"/>
</dbReference>
<dbReference type="Pfam" id="PF14420">
    <property type="entry name" value="Clr5"/>
    <property type="match status" value="1"/>
</dbReference>